<keyword evidence="2" id="KW-0285">Flavoprotein</keyword>
<dbReference type="InterPro" id="IPR036188">
    <property type="entry name" value="FAD/NAD-bd_sf"/>
</dbReference>
<keyword evidence="3" id="KW-0274">FAD</keyword>
<dbReference type="InterPro" id="IPR006076">
    <property type="entry name" value="FAD-dep_OxRdtase"/>
</dbReference>
<dbReference type="Gene3D" id="3.50.50.60">
    <property type="entry name" value="FAD/NAD(P)-binding domain"/>
    <property type="match status" value="1"/>
</dbReference>
<protein>
    <submittedName>
        <fullName evidence="6">FAD-binding oxidoreductase</fullName>
    </submittedName>
</protein>
<gene>
    <name evidence="6" type="ORF">MMF94_19140</name>
</gene>
<dbReference type="Pfam" id="PF01266">
    <property type="entry name" value="DAO"/>
    <property type="match status" value="1"/>
</dbReference>
<dbReference type="SUPFAM" id="SSF51905">
    <property type="entry name" value="FAD/NAD(P)-binding domain"/>
    <property type="match status" value="1"/>
</dbReference>
<sequence length="347" mass="36121">MRVAVVGGGVVGLSTTAALLQRGVDVVCYEQAGEPMAQRSAGSSRIFRLAHALPDLVRLAAVARAGFGRWESASRTSLIGRSGCVISGEQMPVWAAAMAAAGAAHEVVDGASDGLRLPARTPPSEALLDPVGGVIDVDAVRAHLTELTRGAVLRAQAYALEDSRGGATVWSSAGEARFDAVLLAAGAGTSPLAAQVGIYTPPALAHHVRFTFPFDSPVAWQCWIDTPSTDLGTYQHQTGPGSWAVGGHLDPALTAWEVGREAATTASRDAVLAYARRHLAVEPRIVDSLYCVTTPDLGDGFEFRRNGPILAVYGENLFKFAPLLGDVLAAACVDGSTPAVPDVALNY</sequence>
<comment type="cofactor">
    <cofactor evidence="1">
        <name>FAD</name>
        <dbReference type="ChEBI" id="CHEBI:57692"/>
    </cofactor>
</comment>
<dbReference type="Proteomes" id="UP001299970">
    <property type="component" value="Unassembled WGS sequence"/>
</dbReference>
<dbReference type="PANTHER" id="PTHR10961">
    <property type="entry name" value="PEROXISOMAL SARCOSINE OXIDASE"/>
    <property type="match status" value="1"/>
</dbReference>
<dbReference type="EMBL" id="JAKXMK010000016">
    <property type="protein sequence ID" value="MCH6167808.1"/>
    <property type="molecule type" value="Genomic_DNA"/>
</dbReference>
<dbReference type="PANTHER" id="PTHR10961:SF7">
    <property type="entry name" value="FAD DEPENDENT OXIDOREDUCTASE DOMAIN-CONTAINING PROTEIN"/>
    <property type="match status" value="1"/>
</dbReference>
<dbReference type="InterPro" id="IPR045170">
    <property type="entry name" value="MTOX"/>
</dbReference>
<evidence type="ECO:0000313" key="6">
    <source>
        <dbReference type="EMBL" id="MCH6167808.1"/>
    </source>
</evidence>
<keyword evidence="4" id="KW-0560">Oxidoreductase</keyword>
<evidence type="ECO:0000256" key="4">
    <source>
        <dbReference type="ARBA" id="ARBA00023002"/>
    </source>
</evidence>
<evidence type="ECO:0000256" key="2">
    <source>
        <dbReference type="ARBA" id="ARBA00022630"/>
    </source>
</evidence>
<evidence type="ECO:0000256" key="1">
    <source>
        <dbReference type="ARBA" id="ARBA00001974"/>
    </source>
</evidence>
<comment type="caution">
    <text evidence="6">The sequence shown here is derived from an EMBL/GenBank/DDBJ whole genome shotgun (WGS) entry which is preliminary data.</text>
</comment>
<accession>A0ABS9TH47</accession>
<proteinExistence type="predicted"/>
<reference evidence="6 7" key="1">
    <citation type="submission" date="2022-03" db="EMBL/GenBank/DDBJ databases">
        <title>Pseudonocardia alaer sp. nov., a novel actinomycete isolated from reed forest soil.</title>
        <authorList>
            <person name="Wang L."/>
        </authorList>
    </citation>
    <scope>NUCLEOTIDE SEQUENCE [LARGE SCALE GENOMIC DNA]</scope>
    <source>
        <strain evidence="6 7">Y-16303</strain>
    </source>
</reference>
<evidence type="ECO:0000259" key="5">
    <source>
        <dbReference type="Pfam" id="PF01266"/>
    </source>
</evidence>
<keyword evidence="7" id="KW-1185">Reference proteome</keyword>
<dbReference type="RefSeq" id="WP_241038356.1">
    <property type="nucleotide sequence ID" value="NZ_BAAAJF010000012.1"/>
</dbReference>
<evidence type="ECO:0000256" key="3">
    <source>
        <dbReference type="ARBA" id="ARBA00022827"/>
    </source>
</evidence>
<name>A0ABS9TH47_9PSEU</name>
<feature type="domain" description="FAD dependent oxidoreductase" evidence="5">
    <location>
        <begin position="2"/>
        <end position="330"/>
    </location>
</feature>
<dbReference type="Gene3D" id="3.30.9.10">
    <property type="entry name" value="D-Amino Acid Oxidase, subunit A, domain 2"/>
    <property type="match status" value="1"/>
</dbReference>
<evidence type="ECO:0000313" key="7">
    <source>
        <dbReference type="Proteomes" id="UP001299970"/>
    </source>
</evidence>
<organism evidence="6 7">
    <name type="scientific">Pseudonocardia alaniniphila</name>
    <dbReference type="NCBI Taxonomy" id="75291"/>
    <lineage>
        <taxon>Bacteria</taxon>
        <taxon>Bacillati</taxon>
        <taxon>Actinomycetota</taxon>
        <taxon>Actinomycetes</taxon>
        <taxon>Pseudonocardiales</taxon>
        <taxon>Pseudonocardiaceae</taxon>
        <taxon>Pseudonocardia</taxon>
    </lineage>
</organism>